<evidence type="ECO:0000259" key="1">
    <source>
        <dbReference type="PROSITE" id="PS51819"/>
    </source>
</evidence>
<dbReference type="InterPro" id="IPR029068">
    <property type="entry name" value="Glyas_Bleomycin-R_OHBP_Dase"/>
</dbReference>
<gene>
    <name evidence="2" type="ORF">G3M99_05365</name>
</gene>
<evidence type="ECO:0000313" key="2">
    <source>
        <dbReference type="EMBL" id="NEU04300.1"/>
    </source>
</evidence>
<dbReference type="PANTHER" id="PTHR36437">
    <property type="entry name" value="GLYOXALASE/BLEOMYCIN RESISTANCE PROTEIN/DIOXYGENASE"/>
    <property type="match status" value="1"/>
</dbReference>
<dbReference type="AlphaFoldDB" id="A0A6M0H0J9"/>
<dbReference type="InterPro" id="IPR004360">
    <property type="entry name" value="Glyas_Fos-R_dOase_dom"/>
</dbReference>
<organism evidence="2 3">
    <name type="scientific">Clostridium senegalense</name>
    <dbReference type="NCBI Taxonomy" id="1465809"/>
    <lineage>
        <taxon>Bacteria</taxon>
        <taxon>Bacillati</taxon>
        <taxon>Bacillota</taxon>
        <taxon>Clostridia</taxon>
        <taxon>Eubacteriales</taxon>
        <taxon>Clostridiaceae</taxon>
        <taxon>Clostridium</taxon>
    </lineage>
</organism>
<feature type="domain" description="VOC" evidence="1">
    <location>
        <begin position="4"/>
        <end position="125"/>
    </location>
</feature>
<reference evidence="2 3" key="1">
    <citation type="submission" date="2020-02" db="EMBL/GenBank/DDBJ databases">
        <title>Genome assembly of a novel Clostridium senegalense strain.</title>
        <authorList>
            <person name="Gupta T.B."/>
            <person name="Jauregui R."/>
            <person name="Maclean P."/>
            <person name="Nawarathana A."/>
            <person name="Brightwell G."/>
        </authorList>
    </citation>
    <scope>NUCLEOTIDE SEQUENCE [LARGE SCALE GENOMIC DNA]</scope>
    <source>
        <strain evidence="2 3">AGRFS4</strain>
    </source>
</reference>
<name>A0A6M0H0J9_9CLOT</name>
<keyword evidence="3" id="KW-1185">Reference proteome</keyword>
<evidence type="ECO:0000313" key="3">
    <source>
        <dbReference type="Proteomes" id="UP000481872"/>
    </source>
</evidence>
<dbReference type="PROSITE" id="PS51819">
    <property type="entry name" value="VOC"/>
    <property type="match status" value="1"/>
</dbReference>
<dbReference type="Proteomes" id="UP000481872">
    <property type="component" value="Unassembled WGS sequence"/>
</dbReference>
<dbReference type="PANTHER" id="PTHR36437:SF2">
    <property type="entry name" value="GLYOXALASE_BLEOMYCIN RESISTANCE PROTEIN_DIOXYGENASE"/>
    <property type="match status" value="1"/>
</dbReference>
<accession>A0A6M0H0J9</accession>
<proteinExistence type="predicted"/>
<dbReference type="Pfam" id="PF00903">
    <property type="entry name" value="Glyoxalase"/>
    <property type="match status" value="1"/>
</dbReference>
<dbReference type="Gene3D" id="3.10.180.10">
    <property type="entry name" value="2,3-Dihydroxybiphenyl 1,2-Dioxygenase, domain 1"/>
    <property type="match status" value="1"/>
</dbReference>
<sequence length="127" mass="14965">MINKIGKITLYVNDQQEAVEFWTKKLNFVVKFEKQMGPNMKWVEVGPSENEFTTFVLYDKNLMQAQNKEAIISHPSIILSTNDIEKTHNEMKENNVQVEEIMKMPYGSMFSFKDQDGNKYLVREDNY</sequence>
<dbReference type="RefSeq" id="WP_199869467.1">
    <property type="nucleotide sequence ID" value="NZ_JAAGPU010000007.1"/>
</dbReference>
<dbReference type="InterPro" id="IPR037523">
    <property type="entry name" value="VOC_core"/>
</dbReference>
<comment type="caution">
    <text evidence="2">The sequence shown here is derived from an EMBL/GenBank/DDBJ whole genome shotgun (WGS) entry which is preliminary data.</text>
</comment>
<dbReference type="SUPFAM" id="SSF54593">
    <property type="entry name" value="Glyoxalase/Bleomycin resistance protein/Dihydroxybiphenyl dioxygenase"/>
    <property type="match status" value="1"/>
</dbReference>
<protein>
    <submittedName>
        <fullName evidence="2">VOC family protein</fullName>
    </submittedName>
</protein>
<dbReference type="EMBL" id="JAAGPU010000007">
    <property type="protein sequence ID" value="NEU04300.1"/>
    <property type="molecule type" value="Genomic_DNA"/>
</dbReference>